<proteinExistence type="predicted"/>
<organism evidence="1 2">
    <name type="scientific">Vigna angularis var. angularis</name>
    <dbReference type="NCBI Taxonomy" id="157739"/>
    <lineage>
        <taxon>Eukaryota</taxon>
        <taxon>Viridiplantae</taxon>
        <taxon>Streptophyta</taxon>
        <taxon>Embryophyta</taxon>
        <taxon>Tracheophyta</taxon>
        <taxon>Spermatophyta</taxon>
        <taxon>Magnoliopsida</taxon>
        <taxon>eudicotyledons</taxon>
        <taxon>Gunneridae</taxon>
        <taxon>Pentapetalae</taxon>
        <taxon>rosids</taxon>
        <taxon>fabids</taxon>
        <taxon>Fabales</taxon>
        <taxon>Fabaceae</taxon>
        <taxon>Papilionoideae</taxon>
        <taxon>50 kb inversion clade</taxon>
        <taxon>NPAAA clade</taxon>
        <taxon>indigoferoid/millettioid clade</taxon>
        <taxon>Phaseoleae</taxon>
        <taxon>Vigna</taxon>
    </lineage>
</organism>
<dbReference type="AlphaFoldDB" id="A0A0S3SX78"/>
<accession>A0A0S3SX78</accession>
<dbReference type="OrthoDB" id="10251424at2759"/>
<dbReference type="Gene3D" id="3.30.830.10">
    <property type="entry name" value="Metalloenzyme, LuxS/M16 peptidase-like"/>
    <property type="match status" value="1"/>
</dbReference>
<dbReference type="EMBL" id="AP015042">
    <property type="protein sequence ID" value="BAT97379.1"/>
    <property type="molecule type" value="Genomic_DNA"/>
</dbReference>
<dbReference type="InterPro" id="IPR050361">
    <property type="entry name" value="MPP/UQCRC_Complex"/>
</dbReference>
<reference evidence="1 2" key="1">
    <citation type="journal article" date="2015" name="Sci. Rep.">
        <title>The power of single molecule real-time sequencing technology in the de novo assembly of a eukaryotic genome.</title>
        <authorList>
            <person name="Sakai H."/>
            <person name="Naito K."/>
            <person name="Ogiso-Tanaka E."/>
            <person name="Takahashi Y."/>
            <person name="Iseki K."/>
            <person name="Muto C."/>
            <person name="Satou K."/>
            <person name="Teruya K."/>
            <person name="Shiroma A."/>
            <person name="Shimoji M."/>
            <person name="Hirano T."/>
            <person name="Itoh T."/>
            <person name="Kaga A."/>
            <person name="Tomooka N."/>
        </authorList>
    </citation>
    <scope>NUCLEOTIDE SEQUENCE [LARGE SCALE GENOMIC DNA]</scope>
    <source>
        <strain evidence="2">cv. Shumari</strain>
    </source>
</reference>
<dbReference type="GO" id="GO:0046872">
    <property type="term" value="F:metal ion binding"/>
    <property type="evidence" value="ECO:0007669"/>
    <property type="project" value="InterPro"/>
</dbReference>
<evidence type="ECO:0000313" key="1">
    <source>
        <dbReference type="EMBL" id="BAT97379.1"/>
    </source>
</evidence>
<name>A0A0S3SX78_PHAAN</name>
<dbReference type="GO" id="GO:0005739">
    <property type="term" value="C:mitochondrion"/>
    <property type="evidence" value="ECO:0007669"/>
    <property type="project" value="TreeGrafter"/>
</dbReference>
<evidence type="ECO:0000313" key="2">
    <source>
        <dbReference type="Proteomes" id="UP000291084"/>
    </source>
</evidence>
<dbReference type="PANTHER" id="PTHR11851:SF203">
    <property type="entry name" value="MITOCHONDRIAL-PROCESSING PEPTIDASE SUBUNIT ALPHA-1, MITOCHONDRIAL-RELATED"/>
    <property type="match status" value="1"/>
</dbReference>
<sequence>MIASEDIGRQILTYGERKPLEQFLKEVDAITLNDISKFSQKIITSPLTMASYGDVMNVPSYESVSSKFHAK</sequence>
<dbReference type="PANTHER" id="PTHR11851">
    <property type="entry name" value="METALLOPROTEASE"/>
    <property type="match status" value="1"/>
</dbReference>
<gene>
    <name evidence="1" type="primary">Vigan.09G080900</name>
    <name evidence="1" type="ORF">VIGAN_09080900</name>
</gene>
<protein>
    <submittedName>
        <fullName evidence="1">Uncharacterized protein</fullName>
    </submittedName>
</protein>
<dbReference type="InterPro" id="IPR011249">
    <property type="entry name" value="Metalloenz_LuxS/M16"/>
</dbReference>
<keyword evidence="2" id="KW-1185">Reference proteome</keyword>
<dbReference type="SUPFAM" id="SSF63411">
    <property type="entry name" value="LuxS/MPP-like metallohydrolase"/>
    <property type="match status" value="1"/>
</dbReference>
<dbReference type="Proteomes" id="UP000291084">
    <property type="component" value="Chromosome 9"/>
</dbReference>